<feature type="region of interest" description="Disordered" evidence="1">
    <location>
        <begin position="281"/>
        <end position="456"/>
    </location>
</feature>
<evidence type="ECO:0000313" key="2">
    <source>
        <dbReference type="EMBL" id="KAJ3178669.1"/>
    </source>
</evidence>
<comment type="caution">
    <text evidence="2">The sequence shown here is derived from an EMBL/GenBank/DDBJ whole genome shotgun (WGS) entry which is preliminary data.</text>
</comment>
<feature type="compositionally biased region" description="Polar residues" evidence="1">
    <location>
        <begin position="418"/>
        <end position="427"/>
    </location>
</feature>
<gene>
    <name evidence="2" type="ORF">HDU87_003492</name>
</gene>
<evidence type="ECO:0000313" key="3">
    <source>
        <dbReference type="Proteomes" id="UP001212152"/>
    </source>
</evidence>
<feature type="compositionally biased region" description="Basic and acidic residues" evidence="1">
    <location>
        <begin position="92"/>
        <end position="107"/>
    </location>
</feature>
<dbReference type="Proteomes" id="UP001212152">
    <property type="component" value="Unassembled WGS sequence"/>
</dbReference>
<feature type="region of interest" description="Disordered" evidence="1">
    <location>
        <begin position="1"/>
        <end position="32"/>
    </location>
</feature>
<organism evidence="2 3">
    <name type="scientific">Geranomyces variabilis</name>
    <dbReference type="NCBI Taxonomy" id="109894"/>
    <lineage>
        <taxon>Eukaryota</taxon>
        <taxon>Fungi</taxon>
        <taxon>Fungi incertae sedis</taxon>
        <taxon>Chytridiomycota</taxon>
        <taxon>Chytridiomycota incertae sedis</taxon>
        <taxon>Chytridiomycetes</taxon>
        <taxon>Spizellomycetales</taxon>
        <taxon>Powellomycetaceae</taxon>
        <taxon>Geranomyces</taxon>
    </lineage>
</organism>
<feature type="compositionally biased region" description="Low complexity" evidence="1">
    <location>
        <begin position="328"/>
        <end position="341"/>
    </location>
</feature>
<keyword evidence="3" id="KW-1185">Reference proteome</keyword>
<sequence>MHAEPPAALGNPSQPPTRAKRDMHKRLSRAQAMAQRELKLLASVQKSPLLPTSITTDRVVRAVTKRLQASLNGGRAQREMDRGGSRSIAPPEGHERSVEEETGEERNLQSPQTQEEGNLLQSPPHHAPAPATMPAWVPAPPDSFPQPVSPLRPAADELLVEPSSSRHLPERKVEQAWAPPPPAIMVDQSLQSEQQATKERQFAPRAAYPPSRSDAYTAPPLRPHNKRAPFSVSPPPADSRAALASRTGLRMTDREATDADHWRALADSDARLARLHAQMVNEQMAAAVPRPRPRARPPSKKQHARKRQSIQDEWESFIRRNPTRPPSAVLAELVAARARQQPSQQNAAVEQKQKPSRTASPKPAPAGAPPPPEAGGSQNPPTTVPSRADPTPDLQRSEAALQNLLRIVEILEQAHPGGSQTVPSQTHAAPQTLPPSPPSPQSPPPPTPPVPRGPLLLLAPGLVTRLRAERKALRAAQSSALGGWSDSPVATDAYDYDGDSPPTGVTTYAGPDPWVALDELSDRWTRADGARTHAQITQALLDEATDTVGAEIHALSDEFVERLFDEEFLPAPPAAGE</sequence>
<feature type="compositionally biased region" description="Pro residues" evidence="1">
    <location>
        <begin position="137"/>
        <end position="150"/>
    </location>
</feature>
<feature type="compositionally biased region" description="Pro residues" evidence="1">
    <location>
        <begin position="362"/>
        <end position="373"/>
    </location>
</feature>
<feature type="region of interest" description="Disordered" evidence="1">
    <location>
        <begin position="67"/>
        <end position="259"/>
    </location>
</feature>
<feature type="compositionally biased region" description="Basic residues" evidence="1">
    <location>
        <begin position="291"/>
        <end position="308"/>
    </location>
</feature>
<proteinExistence type="predicted"/>
<name>A0AAD5TJS5_9FUNG</name>
<evidence type="ECO:0000256" key="1">
    <source>
        <dbReference type="SAM" id="MobiDB-lite"/>
    </source>
</evidence>
<reference evidence="2" key="1">
    <citation type="submission" date="2020-05" db="EMBL/GenBank/DDBJ databases">
        <title>Phylogenomic resolution of chytrid fungi.</title>
        <authorList>
            <person name="Stajich J.E."/>
            <person name="Amses K."/>
            <person name="Simmons R."/>
            <person name="Seto K."/>
            <person name="Myers J."/>
            <person name="Bonds A."/>
            <person name="Quandt C.A."/>
            <person name="Barry K."/>
            <person name="Liu P."/>
            <person name="Grigoriev I."/>
            <person name="Longcore J.E."/>
            <person name="James T.Y."/>
        </authorList>
    </citation>
    <scope>NUCLEOTIDE SEQUENCE</scope>
    <source>
        <strain evidence="2">JEL0379</strain>
    </source>
</reference>
<feature type="compositionally biased region" description="Polar residues" evidence="1">
    <location>
        <begin position="108"/>
        <end position="121"/>
    </location>
</feature>
<accession>A0AAD5TJS5</accession>
<feature type="region of interest" description="Disordered" evidence="1">
    <location>
        <begin position="471"/>
        <end position="512"/>
    </location>
</feature>
<dbReference type="EMBL" id="JADGJQ010000025">
    <property type="protein sequence ID" value="KAJ3178669.1"/>
    <property type="molecule type" value="Genomic_DNA"/>
</dbReference>
<protein>
    <submittedName>
        <fullName evidence="2">Uncharacterized protein</fullName>
    </submittedName>
</protein>
<dbReference type="AlphaFoldDB" id="A0AAD5TJS5"/>
<feature type="compositionally biased region" description="Pro residues" evidence="1">
    <location>
        <begin position="432"/>
        <end position="452"/>
    </location>
</feature>